<dbReference type="SUPFAM" id="SSF52540">
    <property type="entry name" value="P-loop containing nucleoside triphosphate hydrolases"/>
    <property type="match status" value="1"/>
</dbReference>
<dbReference type="PROSITE" id="PS50043">
    <property type="entry name" value="HTH_LUXR_2"/>
    <property type="match status" value="1"/>
</dbReference>
<evidence type="ECO:0000259" key="3">
    <source>
        <dbReference type="PROSITE" id="PS50043"/>
    </source>
</evidence>
<accession>A0ABR5IBZ6</accession>
<evidence type="ECO:0000313" key="4">
    <source>
        <dbReference type="EMBL" id="KNA91118.1"/>
    </source>
</evidence>
<keyword evidence="1" id="KW-0547">Nucleotide-binding</keyword>
<dbReference type="SMART" id="SM00421">
    <property type="entry name" value="HTH_LUXR"/>
    <property type="match status" value="1"/>
</dbReference>
<comment type="caution">
    <text evidence="4">The sequence shown here is derived from an EMBL/GenBank/DDBJ whole genome shotgun (WGS) entry which is preliminary data.</text>
</comment>
<dbReference type="SUPFAM" id="SSF46894">
    <property type="entry name" value="C-terminal effector domain of the bipartite response regulators"/>
    <property type="match status" value="1"/>
</dbReference>
<dbReference type="Pfam" id="PF00196">
    <property type="entry name" value="GerE"/>
    <property type="match status" value="1"/>
</dbReference>
<dbReference type="CDD" id="cd06170">
    <property type="entry name" value="LuxR_C_like"/>
    <property type="match status" value="1"/>
</dbReference>
<organism evidence="4 5">
    <name type="scientific">Gordonia jacobaea</name>
    <dbReference type="NCBI Taxonomy" id="122202"/>
    <lineage>
        <taxon>Bacteria</taxon>
        <taxon>Bacillati</taxon>
        <taxon>Actinomycetota</taxon>
        <taxon>Actinomycetes</taxon>
        <taxon>Mycobacteriales</taxon>
        <taxon>Gordoniaceae</taxon>
        <taxon>Gordonia</taxon>
    </lineage>
</organism>
<dbReference type="Pfam" id="PF13191">
    <property type="entry name" value="AAA_16"/>
    <property type="match status" value="1"/>
</dbReference>
<gene>
    <name evidence="4" type="ORF">ABW18_12580</name>
</gene>
<protein>
    <recommendedName>
        <fullName evidence="3">HTH luxR-type domain-containing protein</fullName>
    </recommendedName>
</protein>
<dbReference type="InterPro" id="IPR000792">
    <property type="entry name" value="Tscrpt_reg_LuxR_C"/>
</dbReference>
<evidence type="ECO:0000256" key="2">
    <source>
        <dbReference type="ARBA" id="ARBA00022840"/>
    </source>
</evidence>
<dbReference type="Gene3D" id="1.10.10.10">
    <property type="entry name" value="Winged helix-like DNA-binding domain superfamily/Winged helix DNA-binding domain"/>
    <property type="match status" value="1"/>
</dbReference>
<dbReference type="Proteomes" id="UP000037247">
    <property type="component" value="Unassembled WGS sequence"/>
</dbReference>
<feature type="domain" description="HTH luxR-type" evidence="3">
    <location>
        <begin position="843"/>
        <end position="908"/>
    </location>
</feature>
<dbReference type="RefSeq" id="WP_049699289.1">
    <property type="nucleotide sequence ID" value="NZ_JAQDQF010000008.1"/>
</dbReference>
<proteinExistence type="predicted"/>
<dbReference type="PRINTS" id="PR00038">
    <property type="entry name" value="HTHLUXR"/>
</dbReference>
<dbReference type="SUPFAM" id="SSF48452">
    <property type="entry name" value="TPR-like"/>
    <property type="match status" value="1"/>
</dbReference>
<dbReference type="InterPro" id="IPR011990">
    <property type="entry name" value="TPR-like_helical_dom_sf"/>
</dbReference>
<dbReference type="EMBL" id="LDTZ01000017">
    <property type="protein sequence ID" value="KNA91118.1"/>
    <property type="molecule type" value="Genomic_DNA"/>
</dbReference>
<sequence>MIGRVEEFEAIVTAASCAREQGCALVVEGHPGIGKTTLLTSAAQWGKDNGFTVLSCAGVQCQTKVGYAAVHELVRPILGNADSLPPHQKRALLGALGLGEPFESDPLLIGVAVLGLIEEASARRPLMLIVDDAHWLDGSSLHVLTFVGRRISSAAAVLLCAARPGLDGESARLVSLPRLTLGPVDESASRTLLAEALAAGPELSELAQRRVLYEAAGNPLAIAELAKAVAATDDHHLWGGTPPLPTTRRIERIFLEQLGVLPEPSRQMLALVSASDATSLTEVLDAARRVDLPETCLDPLERTGLITVDDGVIKVRHPLIRSVAYSAATLSQRSTFHRALAEATSDPAQATWQRAAASYGRDEVIATELEYVARAAGQRGANAEAAAAWRRAAILSTTPGERVRRLVRAIEPACRAGLTTEAINIVDEAEPLATGLDDLVELATARFTLGVTAGVAVPAIADLLSLADRLADADTPEHHLARVNLVAAAAAQCRMHGLDEGDRHLVADSLHRLEVLDEPAIEVALATVEDTKYAHQFRSHATTLHTAANDDTMLLMSMGLAAESVSDLSTAQQCWDRAIRVARTSGAPSIECEALRGSARAQIIAGQLPEAAMSAQTALRIATDSDMSLSMGSAAALLARAHAWRGSFADAQSALAIARQHLPVDTSLLWIDDLAWASGLLALIRHDYDEAFTELSKMVRDRSSRRWAIADLTEAAVASHNVDNIGTLVDEINTEAATLGSPYLLALVHRSRALLAGNGTDAEEHFRIALHDGARAEASLEYARTQLNYGEWLRRQRRIVDSRVQLSAALRAFQSRDAEPWVQRTRTELRAAGVQSPGDLTPTNDVEAELTPQEMQIARLAASGLSNRQIADQIYVSHRTVAAHLYKVFPKLGISSRNQIRDVLNERERH</sequence>
<keyword evidence="2" id="KW-0067">ATP-binding</keyword>
<dbReference type="Gene3D" id="1.25.40.10">
    <property type="entry name" value="Tetratricopeptide repeat domain"/>
    <property type="match status" value="1"/>
</dbReference>
<dbReference type="PANTHER" id="PTHR16305">
    <property type="entry name" value="TESTICULAR SOLUBLE ADENYLYL CYCLASE"/>
    <property type="match status" value="1"/>
</dbReference>
<dbReference type="InterPro" id="IPR016032">
    <property type="entry name" value="Sig_transdc_resp-reg_C-effctor"/>
</dbReference>
<dbReference type="InterPro" id="IPR036388">
    <property type="entry name" value="WH-like_DNA-bd_sf"/>
</dbReference>
<evidence type="ECO:0000313" key="5">
    <source>
        <dbReference type="Proteomes" id="UP000037247"/>
    </source>
</evidence>
<dbReference type="PANTHER" id="PTHR16305:SF35">
    <property type="entry name" value="TRANSCRIPTIONAL ACTIVATOR DOMAIN"/>
    <property type="match status" value="1"/>
</dbReference>
<evidence type="ECO:0000256" key="1">
    <source>
        <dbReference type="ARBA" id="ARBA00022741"/>
    </source>
</evidence>
<keyword evidence="5" id="KW-1185">Reference proteome</keyword>
<dbReference type="InterPro" id="IPR041664">
    <property type="entry name" value="AAA_16"/>
</dbReference>
<reference evidence="4 5" key="1">
    <citation type="submission" date="2015-05" db="EMBL/GenBank/DDBJ databases">
        <title>Draft genome sequence of the bacterium Gordonia jacobaea a new member of the Gordonia genus.</title>
        <authorList>
            <person name="Jimenez-Galisteo G."/>
            <person name="Dominguez A."/>
            <person name="Munoz E."/>
            <person name="Vinas M."/>
        </authorList>
    </citation>
    <scope>NUCLEOTIDE SEQUENCE [LARGE SCALE GENOMIC DNA]</scope>
    <source>
        <strain evidence="5">mv1</strain>
    </source>
</reference>
<name>A0ABR5IBZ6_9ACTN</name>
<dbReference type="InterPro" id="IPR027417">
    <property type="entry name" value="P-loop_NTPase"/>
</dbReference>